<dbReference type="AlphaFoldDB" id="A0AAE3II90"/>
<sequence length="134" mass="15517">MNGFMYKVARFFQGRYGIDKLFYGICGVAVVLSAANLFVRSLILQLMVYAVLVLAVVRAMSRNCQKRYEENMKFERVFGGIGRKFSFWKRKFADRKTHVYIKCGVCKKTLRLPKVKGEHTVKCPNCANKFKVKI</sequence>
<organism evidence="2 3">
    <name type="scientific">Hominimerdicola aceti</name>
    <dbReference type="NCBI Taxonomy" id="2981726"/>
    <lineage>
        <taxon>Bacteria</taxon>
        <taxon>Bacillati</taxon>
        <taxon>Bacillota</taxon>
        <taxon>Clostridia</taxon>
        <taxon>Eubacteriales</taxon>
        <taxon>Oscillospiraceae</taxon>
        <taxon>Hominimerdicola</taxon>
    </lineage>
</organism>
<comment type="caution">
    <text evidence="2">The sequence shown here is derived from an EMBL/GenBank/DDBJ whole genome shotgun (WGS) entry which is preliminary data.</text>
</comment>
<name>A0AAE3II90_9FIRM</name>
<evidence type="ECO:0000313" key="2">
    <source>
        <dbReference type="EMBL" id="MCU6704598.1"/>
    </source>
</evidence>
<dbReference type="RefSeq" id="WP_117876458.1">
    <property type="nucleotide sequence ID" value="NZ_JAOQJZ010000001.1"/>
</dbReference>
<reference evidence="2 3" key="1">
    <citation type="journal article" date="2021" name="ISME Commun">
        <title>Automated analysis of genomic sequences facilitates high-throughput and comprehensive description of bacteria.</title>
        <authorList>
            <person name="Hitch T.C.A."/>
        </authorList>
    </citation>
    <scope>NUCLEOTIDE SEQUENCE [LARGE SCALE GENOMIC DNA]</scope>
    <source>
        <strain evidence="2 3">Sanger_31</strain>
    </source>
</reference>
<dbReference type="EMBL" id="JAOQJZ010000001">
    <property type="protein sequence ID" value="MCU6704598.1"/>
    <property type="molecule type" value="Genomic_DNA"/>
</dbReference>
<keyword evidence="3" id="KW-1185">Reference proteome</keyword>
<keyword evidence="1" id="KW-0472">Membrane</keyword>
<evidence type="ECO:0008006" key="4">
    <source>
        <dbReference type="Google" id="ProtNLM"/>
    </source>
</evidence>
<keyword evidence="1" id="KW-1133">Transmembrane helix</keyword>
<evidence type="ECO:0000313" key="3">
    <source>
        <dbReference type="Proteomes" id="UP001208131"/>
    </source>
</evidence>
<feature type="transmembrane region" description="Helical" evidence="1">
    <location>
        <begin position="44"/>
        <end position="61"/>
    </location>
</feature>
<gene>
    <name evidence="2" type="ORF">OCV57_01490</name>
</gene>
<keyword evidence="1" id="KW-0812">Transmembrane</keyword>
<protein>
    <recommendedName>
        <fullName evidence="4">Zn-finger containing protein</fullName>
    </recommendedName>
</protein>
<proteinExistence type="predicted"/>
<dbReference type="Proteomes" id="UP001208131">
    <property type="component" value="Unassembled WGS sequence"/>
</dbReference>
<feature type="transmembrane region" description="Helical" evidence="1">
    <location>
        <begin position="21"/>
        <end position="38"/>
    </location>
</feature>
<evidence type="ECO:0000256" key="1">
    <source>
        <dbReference type="SAM" id="Phobius"/>
    </source>
</evidence>
<accession>A0AAE3II90</accession>